<dbReference type="AlphaFoldDB" id="A0AAX4A0B2"/>
<dbReference type="RefSeq" id="WP_308372699.1">
    <property type="nucleotide sequence ID" value="NZ_CP133194.1"/>
</dbReference>
<dbReference type="EMBL" id="CP133194">
    <property type="protein sequence ID" value="WMN02193.1"/>
    <property type="molecule type" value="Genomic_DNA"/>
</dbReference>
<evidence type="ECO:0000256" key="1">
    <source>
        <dbReference type="SAM" id="Phobius"/>
    </source>
</evidence>
<keyword evidence="1" id="KW-1133">Transmembrane helix</keyword>
<name>A0AAX4A0B2_RHOER</name>
<keyword evidence="2" id="KW-0614">Plasmid</keyword>
<evidence type="ECO:0008006" key="4">
    <source>
        <dbReference type="Google" id="ProtNLM"/>
    </source>
</evidence>
<dbReference type="Proteomes" id="UP001230933">
    <property type="component" value="Plasmid pMGMM8_4"/>
</dbReference>
<proteinExistence type="predicted"/>
<keyword evidence="1" id="KW-0812">Transmembrane</keyword>
<feature type="transmembrane region" description="Helical" evidence="1">
    <location>
        <begin position="31"/>
        <end position="49"/>
    </location>
</feature>
<protein>
    <recommendedName>
        <fullName evidence="4">UsfY protein</fullName>
    </recommendedName>
</protein>
<reference evidence="2" key="1">
    <citation type="submission" date="2023-08" db="EMBL/GenBank/DDBJ databases">
        <title>Isolation and Characterization of Rhodococcus erythropolis MGMM8.</title>
        <authorList>
            <person name="Diabankana R.G.C."/>
            <person name="Afordoanyi D.M."/>
            <person name="Validov S.Z."/>
        </authorList>
    </citation>
    <scope>NUCLEOTIDE SEQUENCE</scope>
    <source>
        <strain evidence="2">MGMM8</strain>
        <plasmid evidence="2">pMGMM8_4</plasmid>
    </source>
</reference>
<geneLocation type="plasmid" evidence="2 3">
    <name>pMGMM8_4</name>
</geneLocation>
<accession>A0AAX4A0B2</accession>
<gene>
    <name evidence="2" type="ORF">QIE55_33235</name>
</gene>
<evidence type="ECO:0000313" key="3">
    <source>
        <dbReference type="Proteomes" id="UP001230933"/>
    </source>
</evidence>
<keyword evidence="1" id="KW-0472">Membrane</keyword>
<evidence type="ECO:0000313" key="2">
    <source>
        <dbReference type="EMBL" id="WMN02193.1"/>
    </source>
</evidence>
<sequence>MQIEGSVAILIAVAISGVALAVAGPTNPIGFILMTVGAAIALAGVYRVWRGTTFQVLEERIGPSLFDPERWD</sequence>
<organism evidence="2 3">
    <name type="scientific">Rhodococcus erythropolis</name>
    <name type="common">Arthrobacter picolinophilus</name>
    <dbReference type="NCBI Taxonomy" id="1833"/>
    <lineage>
        <taxon>Bacteria</taxon>
        <taxon>Bacillati</taxon>
        <taxon>Actinomycetota</taxon>
        <taxon>Actinomycetes</taxon>
        <taxon>Mycobacteriales</taxon>
        <taxon>Nocardiaceae</taxon>
        <taxon>Rhodococcus</taxon>
        <taxon>Rhodococcus erythropolis group</taxon>
    </lineage>
</organism>